<name>A0A1Z4KLB0_ANAVA</name>
<protein>
    <recommendedName>
        <fullName evidence="1">Putative restriction endonuclease domain-containing protein</fullName>
    </recommendedName>
</protein>
<dbReference type="Pfam" id="PF05685">
    <property type="entry name" value="Uma2"/>
    <property type="match status" value="1"/>
</dbReference>
<dbReference type="InterPro" id="IPR012296">
    <property type="entry name" value="Nuclease_put_TT1808"/>
</dbReference>
<dbReference type="Gene3D" id="3.90.1570.10">
    <property type="entry name" value="tt1808, chain A"/>
    <property type="match status" value="1"/>
</dbReference>
<dbReference type="InterPro" id="IPR011335">
    <property type="entry name" value="Restrct_endonuc-II-like"/>
</dbReference>
<sequence>MTLSTQVFFHPSLDEFLKLPETKPASEYIDGRIYQKPMPQGKHSILQTRLSSNINQVGEPQKKALALTELRCTFEGRSLVPDVAVFEWSRIPTDADGEIANRFESYPDWIIEILSPDQSPNRVINKIIFCINQGTKLGWFIDANDKSVMVFQPDKLPEVKYDNDILPVLDVLENWQIKAADIFSWLKVK</sequence>
<reference evidence="2 3" key="1">
    <citation type="submission" date="2017-06" db="EMBL/GenBank/DDBJ databases">
        <title>Genome sequencing of cyanobaciteial culture collection at National Institute for Environmental Studies (NIES).</title>
        <authorList>
            <person name="Hirose Y."/>
            <person name="Shimura Y."/>
            <person name="Fujisawa T."/>
            <person name="Nakamura Y."/>
            <person name="Kawachi M."/>
        </authorList>
    </citation>
    <scope>NUCLEOTIDE SEQUENCE [LARGE SCALE GENOMIC DNA]</scope>
    <source>
        <strain evidence="2 3">NIES-23</strain>
    </source>
</reference>
<evidence type="ECO:0000259" key="1">
    <source>
        <dbReference type="Pfam" id="PF05685"/>
    </source>
</evidence>
<evidence type="ECO:0000313" key="2">
    <source>
        <dbReference type="EMBL" id="BAY69766.1"/>
    </source>
</evidence>
<accession>A0A1Z4KLB0</accession>
<dbReference type="EMBL" id="AP018216">
    <property type="protein sequence ID" value="BAY69766.1"/>
    <property type="molecule type" value="Genomic_DNA"/>
</dbReference>
<dbReference type="InterPro" id="IPR008538">
    <property type="entry name" value="Uma2"/>
</dbReference>
<feature type="domain" description="Putative restriction endonuclease" evidence="1">
    <location>
        <begin position="13"/>
        <end position="178"/>
    </location>
</feature>
<dbReference type="AlphaFoldDB" id="A0A1Z4KLB0"/>
<evidence type="ECO:0000313" key="3">
    <source>
        <dbReference type="Proteomes" id="UP000217507"/>
    </source>
</evidence>
<dbReference type="PANTHER" id="PTHR34107">
    <property type="entry name" value="SLL0198 PROTEIN-RELATED"/>
    <property type="match status" value="1"/>
</dbReference>
<dbReference type="PANTHER" id="PTHR34107:SF5">
    <property type="entry name" value="SLL1355 PROTEIN"/>
    <property type="match status" value="1"/>
</dbReference>
<dbReference type="Proteomes" id="UP000217507">
    <property type="component" value="Chromosome"/>
</dbReference>
<organism evidence="2 3">
    <name type="scientific">Trichormus variabilis NIES-23</name>
    <dbReference type="NCBI Taxonomy" id="1973479"/>
    <lineage>
        <taxon>Bacteria</taxon>
        <taxon>Bacillati</taxon>
        <taxon>Cyanobacteriota</taxon>
        <taxon>Cyanophyceae</taxon>
        <taxon>Nostocales</taxon>
        <taxon>Nostocaceae</taxon>
        <taxon>Trichormus</taxon>
    </lineage>
</organism>
<dbReference type="CDD" id="cd06260">
    <property type="entry name" value="DUF820-like"/>
    <property type="match status" value="1"/>
</dbReference>
<dbReference type="SUPFAM" id="SSF52980">
    <property type="entry name" value="Restriction endonuclease-like"/>
    <property type="match status" value="1"/>
</dbReference>
<gene>
    <name evidence="2" type="ORF">NIES23_25650</name>
</gene>
<proteinExistence type="predicted"/>